<feature type="compositionally biased region" description="Low complexity" evidence="1">
    <location>
        <begin position="36"/>
        <end position="51"/>
    </location>
</feature>
<feature type="compositionally biased region" description="Low complexity" evidence="1">
    <location>
        <begin position="164"/>
        <end position="178"/>
    </location>
</feature>
<dbReference type="RefSeq" id="WP_179906605.1">
    <property type="nucleotide sequence ID" value="NZ_JACBXS010000025.1"/>
</dbReference>
<dbReference type="InterPro" id="IPR052196">
    <property type="entry name" value="Bact_Kbp"/>
</dbReference>
<dbReference type="AlphaFoldDB" id="A0A7Z0KYN7"/>
<dbReference type="PROSITE" id="PS51782">
    <property type="entry name" value="LYSM"/>
    <property type="match status" value="1"/>
</dbReference>
<dbReference type="SMART" id="SM00257">
    <property type="entry name" value="LysM"/>
    <property type="match status" value="1"/>
</dbReference>
<comment type="caution">
    <text evidence="3">The sequence shown here is derived from an EMBL/GenBank/DDBJ whole genome shotgun (WGS) entry which is preliminary data.</text>
</comment>
<feature type="compositionally biased region" description="Low complexity" evidence="1">
    <location>
        <begin position="341"/>
        <end position="362"/>
    </location>
</feature>
<protein>
    <submittedName>
        <fullName evidence="3">LysM peptidoglycan-binding domain-containing protein</fullName>
    </submittedName>
</protein>
<keyword evidence="4" id="KW-1185">Reference proteome</keyword>
<feature type="compositionally biased region" description="Low complexity" evidence="1">
    <location>
        <begin position="59"/>
        <end position="80"/>
    </location>
</feature>
<evidence type="ECO:0000313" key="4">
    <source>
        <dbReference type="Proteomes" id="UP000529417"/>
    </source>
</evidence>
<feature type="compositionally biased region" description="Low complexity" evidence="1">
    <location>
        <begin position="293"/>
        <end position="306"/>
    </location>
</feature>
<proteinExistence type="predicted"/>
<feature type="region of interest" description="Disordered" evidence="1">
    <location>
        <begin position="164"/>
        <end position="192"/>
    </location>
</feature>
<feature type="compositionally biased region" description="Low complexity" evidence="1">
    <location>
        <begin position="321"/>
        <end position="334"/>
    </location>
</feature>
<sequence length="571" mass="57501">MARPVLAGALAGIVLAGAALFGAALWRSAPAPPAPVQDAPSQDAPAQDAPTPDTPTPAAPRLAQDPPAPEAAPSAAASDLPRFDQVRSDPAGGVVLSGRAMPGAAVAVLVDDAPAMRTAADAGGAFAAIFVLEPSPEPRLLALEMTLADGQRVRSGDTVMLAPTTAPSPAPTELAALPQDPEATPAPESLPVDAPATLSEAAAPVAADPGAGMQAPETLTPEVRTPEAPPSEATEPEVAATETLATETGAPETAPPETVLIETAEAETEAPETVAPETDVSETVAPDPSTETASAAPAVQDAAPRARPVPSPDAPPAQRLEAPADPGAPGGAAPRAPPPSAEAEAPPDQAVAPAPGVAASAGGPEGPPEGEDQVPAPHLAQAAPALVAPPVMRISAGGAVEVLQRDGAATPPELAKNVLVDVISYGAAGEVQIAGRAPEADAEVVIYIDNRAVARARSAPDGNWRATLPDVDEGIYTLRVDELAADDSVRSRFETPFQREAPELAAAPGAVRAVTVQPGNTLWGISAAHYGEGILYLRVFEANRDQIRNPDLIYPGQVFAIPRPEGDDAPE</sequence>
<evidence type="ECO:0000313" key="3">
    <source>
        <dbReference type="EMBL" id="NYS25807.1"/>
    </source>
</evidence>
<dbReference type="PANTHER" id="PTHR34700:SF4">
    <property type="entry name" value="PHAGE-LIKE ELEMENT PBSX PROTEIN XKDP"/>
    <property type="match status" value="1"/>
</dbReference>
<feature type="domain" description="LysM" evidence="2">
    <location>
        <begin position="512"/>
        <end position="561"/>
    </location>
</feature>
<dbReference type="Proteomes" id="UP000529417">
    <property type="component" value="Unassembled WGS sequence"/>
</dbReference>
<dbReference type="Gene3D" id="3.10.350.10">
    <property type="entry name" value="LysM domain"/>
    <property type="match status" value="1"/>
</dbReference>
<feature type="compositionally biased region" description="Low complexity" evidence="1">
    <location>
        <begin position="230"/>
        <end position="258"/>
    </location>
</feature>
<feature type="region of interest" description="Disordered" evidence="1">
    <location>
        <begin position="206"/>
        <end position="375"/>
    </location>
</feature>
<dbReference type="EMBL" id="JACBXS010000025">
    <property type="protein sequence ID" value="NYS25807.1"/>
    <property type="molecule type" value="Genomic_DNA"/>
</dbReference>
<dbReference type="CDD" id="cd00118">
    <property type="entry name" value="LysM"/>
    <property type="match status" value="1"/>
</dbReference>
<organism evidence="3 4">
    <name type="scientific">Rhabdonatronobacter sediminivivens</name>
    <dbReference type="NCBI Taxonomy" id="2743469"/>
    <lineage>
        <taxon>Bacteria</taxon>
        <taxon>Pseudomonadati</taxon>
        <taxon>Pseudomonadota</taxon>
        <taxon>Alphaproteobacteria</taxon>
        <taxon>Rhodobacterales</taxon>
        <taxon>Paracoccaceae</taxon>
        <taxon>Rhabdonatronobacter</taxon>
    </lineage>
</organism>
<evidence type="ECO:0000259" key="2">
    <source>
        <dbReference type="PROSITE" id="PS51782"/>
    </source>
</evidence>
<evidence type="ECO:0000256" key="1">
    <source>
        <dbReference type="SAM" id="MobiDB-lite"/>
    </source>
</evidence>
<dbReference type="PANTHER" id="PTHR34700">
    <property type="entry name" value="POTASSIUM BINDING PROTEIN KBP"/>
    <property type="match status" value="1"/>
</dbReference>
<feature type="region of interest" description="Disordered" evidence="1">
    <location>
        <begin position="29"/>
        <end position="86"/>
    </location>
</feature>
<reference evidence="3 4" key="1">
    <citation type="journal article" date="2000" name="Arch. Microbiol.">
        <title>Rhodobaca bogoriensis gen. nov. and sp. nov., an alkaliphilic purple nonsulfur bacterium from African Rift Valley soda lakes.</title>
        <authorList>
            <person name="Milford A.D."/>
            <person name="Achenbach L.A."/>
            <person name="Jung D.O."/>
            <person name="Madigan M.T."/>
        </authorList>
    </citation>
    <scope>NUCLEOTIDE SEQUENCE [LARGE SCALE GENOMIC DNA]</scope>
    <source>
        <strain evidence="3 4">2376</strain>
    </source>
</reference>
<name>A0A7Z0KYN7_9RHOB</name>
<dbReference type="InterPro" id="IPR036779">
    <property type="entry name" value="LysM_dom_sf"/>
</dbReference>
<dbReference type="InterPro" id="IPR018392">
    <property type="entry name" value="LysM"/>
</dbReference>
<gene>
    <name evidence="3" type="ORF">HUK65_12470</name>
</gene>
<dbReference type="Pfam" id="PF01476">
    <property type="entry name" value="LysM"/>
    <property type="match status" value="1"/>
</dbReference>
<accession>A0A7Z0KYN7</accession>